<protein>
    <submittedName>
        <fullName evidence="3">DExH-box ATP-dependent RNA helicase DExH3</fullName>
    </submittedName>
</protein>
<feature type="region of interest" description="Disordered" evidence="1">
    <location>
        <begin position="180"/>
        <end position="212"/>
    </location>
</feature>
<keyword evidence="3" id="KW-0547">Nucleotide-binding</keyword>
<dbReference type="FunFam" id="3.30.160.20:FF:000060">
    <property type="entry name" value="DEA(D/H)-box RNA helicase family protein"/>
    <property type="match status" value="1"/>
</dbReference>
<dbReference type="AlphaFoldDB" id="A0A438JWC1"/>
<dbReference type="SUPFAM" id="SSF54768">
    <property type="entry name" value="dsRNA-binding domain-like"/>
    <property type="match status" value="1"/>
</dbReference>
<feature type="domain" description="DRBM" evidence="2">
    <location>
        <begin position="113"/>
        <end position="176"/>
    </location>
</feature>
<keyword evidence="3" id="KW-0347">Helicase</keyword>
<dbReference type="EMBL" id="QGNW01000025">
    <property type="protein sequence ID" value="RVX13262.1"/>
    <property type="molecule type" value="Genomic_DNA"/>
</dbReference>
<evidence type="ECO:0000313" key="3">
    <source>
        <dbReference type="EMBL" id="RVX13262.1"/>
    </source>
</evidence>
<dbReference type="Pfam" id="PF00035">
    <property type="entry name" value="dsrm"/>
    <property type="match status" value="1"/>
</dbReference>
<dbReference type="Proteomes" id="UP000288805">
    <property type="component" value="Unassembled WGS sequence"/>
</dbReference>
<feature type="compositionally biased region" description="Basic residues" evidence="1">
    <location>
        <begin position="203"/>
        <end position="212"/>
    </location>
</feature>
<keyword evidence="3" id="KW-0378">Hydrolase</keyword>
<evidence type="ECO:0000259" key="2">
    <source>
        <dbReference type="SMART" id="SM00358"/>
    </source>
</evidence>
<evidence type="ECO:0000313" key="4">
    <source>
        <dbReference type="Proteomes" id="UP000288805"/>
    </source>
</evidence>
<accession>A0A438JWC1</accession>
<proteinExistence type="predicted"/>
<dbReference type="SMART" id="SM00358">
    <property type="entry name" value="DSRM"/>
    <property type="match status" value="1"/>
</dbReference>
<keyword evidence="3" id="KW-0067">ATP-binding</keyword>
<gene>
    <name evidence="3" type="primary">VvCHDp000250_3</name>
    <name evidence="3" type="ORF">CK203_017849</name>
</gene>
<dbReference type="InterPro" id="IPR014720">
    <property type="entry name" value="dsRBD_dom"/>
</dbReference>
<reference evidence="3 4" key="1">
    <citation type="journal article" date="2018" name="PLoS Genet.">
        <title>Population sequencing reveals clonal diversity and ancestral inbreeding in the grapevine cultivar Chardonnay.</title>
        <authorList>
            <person name="Roach M.J."/>
            <person name="Johnson D.L."/>
            <person name="Bohlmann J."/>
            <person name="van Vuuren H.J."/>
            <person name="Jones S.J."/>
            <person name="Pretorius I.S."/>
            <person name="Schmidt S.A."/>
            <person name="Borneman A.R."/>
        </authorList>
    </citation>
    <scope>NUCLEOTIDE SEQUENCE [LARGE SCALE GENOMIC DNA]</scope>
    <source>
        <strain evidence="4">cv. Chardonnay</strain>
        <tissue evidence="3">Leaf</tissue>
    </source>
</reference>
<name>A0A438JWC1_VITVI</name>
<organism evidence="3 4">
    <name type="scientific">Vitis vinifera</name>
    <name type="common">Grape</name>
    <dbReference type="NCBI Taxonomy" id="29760"/>
    <lineage>
        <taxon>Eukaryota</taxon>
        <taxon>Viridiplantae</taxon>
        <taxon>Streptophyta</taxon>
        <taxon>Embryophyta</taxon>
        <taxon>Tracheophyta</taxon>
        <taxon>Spermatophyta</taxon>
        <taxon>Magnoliopsida</taxon>
        <taxon>eudicotyledons</taxon>
        <taxon>Gunneridae</taxon>
        <taxon>Pentapetalae</taxon>
        <taxon>rosids</taxon>
        <taxon>Vitales</taxon>
        <taxon>Vitaceae</taxon>
        <taxon>Viteae</taxon>
        <taxon>Vitis</taxon>
    </lineage>
</organism>
<dbReference type="Gene3D" id="3.30.160.20">
    <property type="match status" value="1"/>
</dbReference>
<comment type="caution">
    <text evidence="3">The sequence shown here is derived from an EMBL/GenBank/DDBJ whole genome shotgun (WGS) entry which is preliminary data.</text>
</comment>
<dbReference type="GO" id="GO:0004386">
    <property type="term" value="F:helicase activity"/>
    <property type="evidence" value="ECO:0007669"/>
    <property type="project" value="UniProtKB-KW"/>
</dbReference>
<sequence length="212" mass="23984">MIHHDMEHAFRLPKGIMMICGACRVDTIYVFSGFGVGSLIVEGISQFSPELLCCVELQNPSLDIHKEGKYLMLGIQELVSGDQCEGRFVFGRESKKPREPCDSNRFTKDGTNPKSLLQTLLMRAGHSPPKYKTKHLKTNEFRALVEFKGMQFVGKPKKNKQLAERDAAIEALAWLTHTSDNSQGEYGEDESPPDVTNNMLKILGKRRRSKRR</sequence>
<evidence type="ECO:0000256" key="1">
    <source>
        <dbReference type="SAM" id="MobiDB-lite"/>
    </source>
</evidence>